<sequence length="233" mass="26387">MAEHVHRVRHLQQPHAPRLGQRRVLAARAQRVAHVAREHRARFGHTVFGSVEDALADQRAIGPRHPGFLLIFAARDHQPRRDLQLAQHVALFVRVHGFQRLILVQRIGIECLDVAGRFDQPACVGERSQGHAGARRQLDPVNCQAQTLGEVAEQPERIPCLHDEKSRSVDRRDLVQQIVERRRFAGTRRAEQEQMGIHLPVQPVERIEGDRPAATVEHRDARMARTLAAAPGR</sequence>
<evidence type="ECO:0000313" key="1">
    <source>
        <dbReference type="EMBL" id="MPM85571.1"/>
    </source>
</evidence>
<reference evidence="1" key="1">
    <citation type="submission" date="2019-08" db="EMBL/GenBank/DDBJ databases">
        <authorList>
            <person name="Kucharzyk K."/>
            <person name="Murdoch R.W."/>
            <person name="Higgins S."/>
            <person name="Loffler F."/>
        </authorList>
    </citation>
    <scope>NUCLEOTIDE SEQUENCE</scope>
</reference>
<protein>
    <submittedName>
        <fullName evidence="1">Uncharacterized protein</fullName>
    </submittedName>
</protein>
<accession>A0A645D8J1</accession>
<gene>
    <name evidence="1" type="ORF">SDC9_132652</name>
</gene>
<dbReference type="AlphaFoldDB" id="A0A645D8J1"/>
<dbReference type="EMBL" id="VSSQ01033841">
    <property type="protein sequence ID" value="MPM85571.1"/>
    <property type="molecule type" value="Genomic_DNA"/>
</dbReference>
<name>A0A645D8J1_9ZZZZ</name>
<organism evidence="1">
    <name type="scientific">bioreactor metagenome</name>
    <dbReference type="NCBI Taxonomy" id="1076179"/>
    <lineage>
        <taxon>unclassified sequences</taxon>
        <taxon>metagenomes</taxon>
        <taxon>ecological metagenomes</taxon>
    </lineage>
</organism>
<comment type="caution">
    <text evidence="1">The sequence shown here is derived from an EMBL/GenBank/DDBJ whole genome shotgun (WGS) entry which is preliminary data.</text>
</comment>
<proteinExistence type="predicted"/>